<gene>
    <name evidence="1" type="primary">Nfu_g_1_005651</name>
</gene>
<reference evidence="1" key="2">
    <citation type="submission" date="2016-06" db="EMBL/GenBank/DDBJ databases">
        <title>The genome of a short-lived fish provides insights into sex chromosome evolution and the genetic control of aging.</title>
        <authorList>
            <person name="Reichwald K."/>
            <person name="Felder M."/>
            <person name="Petzold A."/>
            <person name="Koch P."/>
            <person name="Groth M."/>
            <person name="Platzer M."/>
        </authorList>
    </citation>
    <scope>NUCLEOTIDE SEQUENCE</scope>
    <source>
        <tissue evidence="1">Brain</tissue>
    </source>
</reference>
<proteinExistence type="predicted"/>
<dbReference type="EMBL" id="HAED01012314">
    <property type="protein sequence ID" value="SBQ98708.1"/>
    <property type="molecule type" value="Transcribed_RNA"/>
</dbReference>
<evidence type="ECO:0000313" key="1">
    <source>
        <dbReference type="EMBL" id="SBQ98708.1"/>
    </source>
</evidence>
<sequence>VTHIKILTVNGLSSKVADAFWWEIAFGEPHGHFLIKVRPAELLSGRLLR</sequence>
<organism evidence="1">
    <name type="scientific">Nothobranchius kuhntae</name>
    <name type="common">Beira killifish</name>
    <dbReference type="NCBI Taxonomy" id="321403"/>
    <lineage>
        <taxon>Eukaryota</taxon>
        <taxon>Metazoa</taxon>
        <taxon>Chordata</taxon>
        <taxon>Craniata</taxon>
        <taxon>Vertebrata</taxon>
        <taxon>Euteleostomi</taxon>
        <taxon>Actinopterygii</taxon>
        <taxon>Neopterygii</taxon>
        <taxon>Teleostei</taxon>
        <taxon>Neoteleostei</taxon>
        <taxon>Acanthomorphata</taxon>
        <taxon>Ovalentaria</taxon>
        <taxon>Atherinomorphae</taxon>
        <taxon>Cyprinodontiformes</taxon>
        <taxon>Nothobranchiidae</taxon>
        <taxon>Nothobranchius</taxon>
    </lineage>
</organism>
<reference evidence="1" key="1">
    <citation type="submission" date="2016-05" db="EMBL/GenBank/DDBJ databases">
        <authorList>
            <person name="Lavstsen T."/>
            <person name="Jespersen J.S."/>
        </authorList>
    </citation>
    <scope>NUCLEOTIDE SEQUENCE</scope>
    <source>
        <tissue evidence="1">Brain</tissue>
    </source>
</reference>
<feature type="non-terminal residue" evidence="1">
    <location>
        <position position="49"/>
    </location>
</feature>
<accession>A0A1A8IN72</accession>
<feature type="non-terminal residue" evidence="1">
    <location>
        <position position="1"/>
    </location>
</feature>
<dbReference type="AlphaFoldDB" id="A0A1A8IN72"/>
<protein>
    <submittedName>
        <fullName evidence="1">Uncharacterized protein</fullName>
    </submittedName>
</protein>
<name>A0A1A8IN72_NOTKU</name>